<evidence type="ECO:0000313" key="3">
    <source>
        <dbReference type="EMBL" id="NWK56238.1"/>
    </source>
</evidence>
<organism evidence="3 4">
    <name type="scientific">Oceaniferula marina</name>
    <dbReference type="NCBI Taxonomy" id="2748318"/>
    <lineage>
        <taxon>Bacteria</taxon>
        <taxon>Pseudomonadati</taxon>
        <taxon>Verrucomicrobiota</taxon>
        <taxon>Verrucomicrobiia</taxon>
        <taxon>Verrucomicrobiales</taxon>
        <taxon>Verrucomicrobiaceae</taxon>
        <taxon>Oceaniferula</taxon>
    </lineage>
</organism>
<gene>
    <name evidence="3" type="ORF">HW115_11500</name>
</gene>
<dbReference type="InterPro" id="IPR029058">
    <property type="entry name" value="AB_hydrolase_fold"/>
</dbReference>
<protein>
    <submittedName>
        <fullName evidence="3">Alpha/beta hydrolase</fullName>
    </submittedName>
</protein>
<dbReference type="PANTHER" id="PTHR12277:SF81">
    <property type="entry name" value="PROTEIN ABHD13"/>
    <property type="match status" value="1"/>
</dbReference>
<name>A0A851GEQ6_9BACT</name>
<dbReference type="SUPFAM" id="SSF53474">
    <property type="entry name" value="alpha/beta-Hydrolases"/>
    <property type="match status" value="1"/>
</dbReference>
<sequence length="285" mass="31986">MANWKKHLIGEWNWKRPFKSILFIYLALMLFAFGCSNRLIYQPPAPGYTEEGPNIHSIQSEKGKKIGLCYYPAAPGMPTLLWSHGNAEDIGYLHYRFLDFQAHGYGILAYDYPGYGISEGSPDEDGCYAACEKAWSYLTQKLKVPASETIIYGQSVGSGPACWLASRHDAAGLVLVTPFTSAFRTVTRIPVFPGDQYPNIKRIPEIKTPLLVIHGDKDQIVAQWHGKKLYEKHPGPKQFLDVPGAGHNNLYQVADLEIFQALATFRNELLNSPAERSETHIEKVQ</sequence>
<dbReference type="RefSeq" id="WP_178933025.1">
    <property type="nucleotide sequence ID" value="NZ_JACBAZ010000004.1"/>
</dbReference>
<dbReference type="AlphaFoldDB" id="A0A851GEQ6"/>
<dbReference type="EMBL" id="JACBAZ010000004">
    <property type="protein sequence ID" value="NWK56238.1"/>
    <property type="molecule type" value="Genomic_DNA"/>
</dbReference>
<dbReference type="GO" id="GO:0016787">
    <property type="term" value="F:hydrolase activity"/>
    <property type="evidence" value="ECO:0007669"/>
    <property type="project" value="UniProtKB-KW"/>
</dbReference>
<evidence type="ECO:0000259" key="2">
    <source>
        <dbReference type="Pfam" id="PF00561"/>
    </source>
</evidence>
<proteinExistence type="predicted"/>
<keyword evidence="1" id="KW-0472">Membrane</keyword>
<dbReference type="PROSITE" id="PS51257">
    <property type="entry name" value="PROKAR_LIPOPROTEIN"/>
    <property type="match status" value="1"/>
</dbReference>
<keyword evidence="3" id="KW-0378">Hydrolase</keyword>
<reference evidence="3 4" key="1">
    <citation type="submission" date="2020-07" db="EMBL/GenBank/DDBJ databases">
        <title>Roseicoccus Jingziensis gen. nov., sp. nov., isolated from coastal seawater.</title>
        <authorList>
            <person name="Feng X."/>
        </authorList>
    </citation>
    <scope>NUCLEOTIDE SEQUENCE [LARGE SCALE GENOMIC DNA]</scope>
    <source>
        <strain evidence="3 4">N1E253</strain>
    </source>
</reference>
<comment type="caution">
    <text evidence="3">The sequence shown here is derived from an EMBL/GenBank/DDBJ whole genome shotgun (WGS) entry which is preliminary data.</text>
</comment>
<dbReference type="Pfam" id="PF00561">
    <property type="entry name" value="Abhydrolase_1"/>
    <property type="match status" value="1"/>
</dbReference>
<dbReference type="PANTHER" id="PTHR12277">
    <property type="entry name" value="ALPHA/BETA HYDROLASE DOMAIN-CONTAINING PROTEIN"/>
    <property type="match status" value="1"/>
</dbReference>
<evidence type="ECO:0000256" key="1">
    <source>
        <dbReference type="SAM" id="Phobius"/>
    </source>
</evidence>
<dbReference type="Proteomes" id="UP000557872">
    <property type="component" value="Unassembled WGS sequence"/>
</dbReference>
<keyword evidence="1" id="KW-0812">Transmembrane</keyword>
<evidence type="ECO:0000313" key="4">
    <source>
        <dbReference type="Proteomes" id="UP000557872"/>
    </source>
</evidence>
<accession>A0A851GEQ6</accession>
<dbReference type="InterPro" id="IPR000073">
    <property type="entry name" value="AB_hydrolase_1"/>
</dbReference>
<dbReference type="Gene3D" id="3.40.50.1820">
    <property type="entry name" value="alpha/beta hydrolase"/>
    <property type="match status" value="1"/>
</dbReference>
<feature type="transmembrane region" description="Helical" evidence="1">
    <location>
        <begin position="21"/>
        <end position="41"/>
    </location>
</feature>
<feature type="domain" description="AB hydrolase-1" evidence="2">
    <location>
        <begin position="78"/>
        <end position="178"/>
    </location>
</feature>
<keyword evidence="4" id="KW-1185">Reference proteome</keyword>
<keyword evidence="1" id="KW-1133">Transmembrane helix</keyword>